<evidence type="ECO:0000313" key="1">
    <source>
        <dbReference type="EMBL" id="SVE41910.1"/>
    </source>
</evidence>
<gene>
    <name evidence="1" type="ORF">METZ01_LOCUS494764</name>
</gene>
<sequence>VKNLKNSDKNIKFMVKGYAPRVSFLSFN</sequence>
<feature type="non-terminal residue" evidence="1">
    <location>
        <position position="28"/>
    </location>
</feature>
<feature type="non-terminal residue" evidence="1">
    <location>
        <position position="1"/>
    </location>
</feature>
<accession>A0A383DC61</accession>
<protein>
    <submittedName>
        <fullName evidence="1">Uncharacterized protein</fullName>
    </submittedName>
</protein>
<organism evidence="1">
    <name type="scientific">marine metagenome</name>
    <dbReference type="NCBI Taxonomy" id="408172"/>
    <lineage>
        <taxon>unclassified sequences</taxon>
        <taxon>metagenomes</taxon>
        <taxon>ecological metagenomes</taxon>
    </lineage>
</organism>
<name>A0A383DC61_9ZZZZ</name>
<dbReference type="AlphaFoldDB" id="A0A383DC61"/>
<proteinExistence type="predicted"/>
<dbReference type="EMBL" id="UINC01215970">
    <property type="protein sequence ID" value="SVE41910.1"/>
    <property type="molecule type" value="Genomic_DNA"/>
</dbReference>
<reference evidence="1" key="1">
    <citation type="submission" date="2018-05" db="EMBL/GenBank/DDBJ databases">
        <authorList>
            <person name="Lanie J.A."/>
            <person name="Ng W.-L."/>
            <person name="Kazmierczak K.M."/>
            <person name="Andrzejewski T.M."/>
            <person name="Davidsen T.M."/>
            <person name="Wayne K.J."/>
            <person name="Tettelin H."/>
            <person name="Glass J.I."/>
            <person name="Rusch D."/>
            <person name="Podicherti R."/>
            <person name="Tsui H.-C.T."/>
            <person name="Winkler M.E."/>
        </authorList>
    </citation>
    <scope>NUCLEOTIDE SEQUENCE</scope>
</reference>